<keyword evidence="2" id="KW-1185">Reference proteome</keyword>
<sequence length="240" mass="24807">MGLFSLFNIVTFENEACTTTGAGNLIGTCLTSTECADMRGSPSGNCAAGFGVCCLFDVAGDCSTEQTISQNCTYIRNNGFPSADMTPSETCTYNFNRIDNSACGTANDAITVTSPFSPSANAFPPTVCGTLSGQHSFCRLQISEATAMTPDPFLLSDDGDGDVAVKATVLDCATVSYVAFTTPTNTMFCGENLSSKAGDTIPGALTSAPGDSFLVGLRTVGTTLAGYTGFNLNYKQVACP</sequence>
<dbReference type="PANTHER" id="PTHR33236:SF5">
    <property type="entry name" value="CUB DOMAIN-CONTAINING PROTEIN"/>
    <property type="match status" value="1"/>
</dbReference>
<organism evidence="1 2">
    <name type="scientific">Tigriopus californicus</name>
    <name type="common">Marine copepod</name>
    <dbReference type="NCBI Taxonomy" id="6832"/>
    <lineage>
        <taxon>Eukaryota</taxon>
        <taxon>Metazoa</taxon>
        <taxon>Ecdysozoa</taxon>
        <taxon>Arthropoda</taxon>
        <taxon>Crustacea</taxon>
        <taxon>Multicrustacea</taxon>
        <taxon>Hexanauplia</taxon>
        <taxon>Copepoda</taxon>
        <taxon>Harpacticoida</taxon>
        <taxon>Harpacticidae</taxon>
        <taxon>Tigriopus</taxon>
    </lineage>
</organism>
<dbReference type="STRING" id="6832.A0A553N9B9"/>
<dbReference type="PANTHER" id="PTHR33236">
    <property type="entry name" value="INTRAFLAGELLAR TRANSPORT PROTEIN 122 FAMILY PROTEIN-RELATED"/>
    <property type="match status" value="1"/>
</dbReference>
<accession>A0A553N9B9</accession>
<gene>
    <name evidence="1" type="ORF">TCAL_12715</name>
</gene>
<name>A0A553N9B9_TIGCA</name>
<evidence type="ECO:0008006" key="3">
    <source>
        <dbReference type="Google" id="ProtNLM"/>
    </source>
</evidence>
<dbReference type="Proteomes" id="UP000318571">
    <property type="component" value="Chromosome 8"/>
</dbReference>
<dbReference type="EMBL" id="VCGU01000459">
    <property type="protein sequence ID" value="TRY61995.1"/>
    <property type="molecule type" value="Genomic_DNA"/>
</dbReference>
<comment type="caution">
    <text evidence="1">The sequence shown here is derived from an EMBL/GenBank/DDBJ whole genome shotgun (WGS) entry which is preliminary data.</text>
</comment>
<evidence type="ECO:0000313" key="1">
    <source>
        <dbReference type="EMBL" id="TRY61995.1"/>
    </source>
</evidence>
<dbReference type="AlphaFoldDB" id="A0A553N9B9"/>
<evidence type="ECO:0000313" key="2">
    <source>
        <dbReference type="Proteomes" id="UP000318571"/>
    </source>
</evidence>
<protein>
    <recommendedName>
        <fullName evidence="3">CUB domain-containing protein</fullName>
    </recommendedName>
</protein>
<proteinExistence type="predicted"/>
<reference evidence="1 2" key="1">
    <citation type="journal article" date="2018" name="Nat. Ecol. Evol.">
        <title>Genomic signatures of mitonuclear coevolution across populations of Tigriopus californicus.</title>
        <authorList>
            <person name="Barreto F.S."/>
            <person name="Watson E.T."/>
            <person name="Lima T.G."/>
            <person name="Willett C.S."/>
            <person name="Edmands S."/>
            <person name="Li W."/>
            <person name="Burton R.S."/>
        </authorList>
    </citation>
    <scope>NUCLEOTIDE SEQUENCE [LARGE SCALE GENOMIC DNA]</scope>
    <source>
        <strain evidence="1 2">San Diego</strain>
    </source>
</reference>